<organism evidence="1 2">
    <name type="scientific">Ampelomyces quisqualis</name>
    <name type="common">Powdery mildew agent</name>
    <dbReference type="NCBI Taxonomy" id="50730"/>
    <lineage>
        <taxon>Eukaryota</taxon>
        <taxon>Fungi</taxon>
        <taxon>Dikarya</taxon>
        <taxon>Ascomycota</taxon>
        <taxon>Pezizomycotina</taxon>
        <taxon>Dothideomycetes</taxon>
        <taxon>Pleosporomycetidae</taxon>
        <taxon>Pleosporales</taxon>
        <taxon>Pleosporineae</taxon>
        <taxon>Phaeosphaeriaceae</taxon>
        <taxon>Ampelomyces</taxon>
    </lineage>
</organism>
<name>A0A6A5QAC5_AMPQU</name>
<sequence length="85" mass="9431">MSHVVVYTVAFFQVCNAPYPSGSPRLTEALCCCCNDPLKIDGTRLKEHMVQYNAASEHVIKRYTSQARDSISIPKVCRVISAVVI</sequence>
<evidence type="ECO:0000313" key="2">
    <source>
        <dbReference type="Proteomes" id="UP000800096"/>
    </source>
</evidence>
<accession>A0A6A5QAC5</accession>
<dbReference type="AlphaFoldDB" id="A0A6A5QAC5"/>
<keyword evidence="2" id="KW-1185">Reference proteome</keyword>
<gene>
    <name evidence="1" type="ORF">BDU57DRAFT_522540</name>
</gene>
<dbReference type="EMBL" id="ML979140">
    <property type="protein sequence ID" value="KAF1912329.1"/>
    <property type="molecule type" value="Genomic_DNA"/>
</dbReference>
<protein>
    <submittedName>
        <fullName evidence="1">Uncharacterized protein</fullName>
    </submittedName>
</protein>
<proteinExistence type="predicted"/>
<reference evidence="1" key="1">
    <citation type="journal article" date="2020" name="Stud. Mycol.">
        <title>101 Dothideomycetes genomes: a test case for predicting lifestyles and emergence of pathogens.</title>
        <authorList>
            <person name="Haridas S."/>
            <person name="Albert R."/>
            <person name="Binder M."/>
            <person name="Bloem J."/>
            <person name="Labutti K."/>
            <person name="Salamov A."/>
            <person name="Andreopoulos B."/>
            <person name="Baker S."/>
            <person name="Barry K."/>
            <person name="Bills G."/>
            <person name="Bluhm B."/>
            <person name="Cannon C."/>
            <person name="Castanera R."/>
            <person name="Culley D."/>
            <person name="Daum C."/>
            <person name="Ezra D."/>
            <person name="Gonzalez J."/>
            <person name="Henrissat B."/>
            <person name="Kuo A."/>
            <person name="Liang C."/>
            <person name="Lipzen A."/>
            <person name="Lutzoni F."/>
            <person name="Magnuson J."/>
            <person name="Mondo S."/>
            <person name="Nolan M."/>
            <person name="Ohm R."/>
            <person name="Pangilinan J."/>
            <person name="Park H.-J."/>
            <person name="Ramirez L."/>
            <person name="Alfaro M."/>
            <person name="Sun H."/>
            <person name="Tritt A."/>
            <person name="Yoshinaga Y."/>
            <person name="Zwiers L.-H."/>
            <person name="Turgeon B."/>
            <person name="Goodwin S."/>
            <person name="Spatafora J."/>
            <person name="Crous P."/>
            <person name="Grigoriev I."/>
        </authorList>
    </citation>
    <scope>NUCLEOTIDE SEQUENCE</scope>
    <source>
        <strain evidence="1">HMLAC05119</strain>
    </source>
</reference>
<dbReference type="Proteomes" id="UP000800096">
    <property type="component" value="Unassembled WGS sequence"/>
</dbReference>
<evidence type="ECO:0000313" key="1">
    <source>
        <dbReference type="EMBL" id="KAF1912329.1"/>
    </source>
</evidence>